<accession>A0A2L0V0L9</accession>
<reference evidence="1 2" key="1">
    <citation type="submission" date="2017-06" db="EMBL/GenBank/DDBJ databases">
        <authorList>
            <person name="Kim H.J."/>
            <person name="Triplett B.A."/>
        </authorList>
    </citation>
    <scope>NUCLEOTIDE SEQUENCE [LARGE SCALE GENOMIC DNA]</scope>
</reference>
<dbReference type="EMBL" id="MF403008">
    <property type="protein sequence ID" value="AUZ95338.1"/>
    <property type="molecule type" value="Genomic_DNA"/>
</dbReference>
<dbReference type="RefSeq" id="YP_009612244.1">
    <property type="nucleotide sequence ID" value="NC_042013.1"/>
</dbReference>
<organism evidence="1 2">
    <name type="scientific">Agrobacterium phage Atu_ph07</name>
    <dbReference type="NCBI Taxonomy" id="2024264"/>
    <lineage>
        <taxon>Viruses</taxon>
        <taxon>Duplodnaviria</taxon>
        <taxon>Heunggongvirae</taxon>
        <taxon>Uroviricota</taxon>
        <taxon>Caudoviricetes</taxon>
        <taxon>Polybotosvirus</taxon>
        <taxon>Polybotosvirus Atuph07</taxon>
    </lineage>
</organism>
<evidence type="ECO:0000313" key="1">
    <source>
        <dbReference type="EMBL" id="AUZ95338.1"/>
    </source>
</evidence>
<evidence type="ECO:0000313" key="2">
    <source>
        <dbReference type="Proteomes" id="UP000223025"/>
    </source>
</evidence>
<protein>
    <submittedName>
        <fullName evidence="1">Uncharacterized protein</fullName>
    </submittedName>
</protein>
<proteinExistence type="predicted"/>
<keyword evidence="2" id="KW-1185">Reference proteome</keyword>
<name>A0A2L0V0L9_9CAUD</name>
<sequence>MATKLTYYSKSRYSDSYWKMIIDGTYHHRSASLEDIIPAIYEPVYYASFLHYRTTNTVDIECLDGNFKLSNSNLIEAIDVVHDINITGINVFVFYGTLFYASKQMPQAELECVKYYKWGYQKTTSGGTNVSKYGRTIDLVTKLKDEPEFEMDAFIMSKNGTTLYYGEEKVHTNIRTLTGLIKKYSKK</sequence>
<dbReference type="GeneID" id="40088582"/>
<dbReference type="Proteomes" id="UP000223025">
    <property type="component" value="Segment"/>
</dbReference>
<dbReference type="KEGG" id="vg:40088582"/>